<evidence type="ECO:0000256" key="1">
    <source>
        <dbReference type="ARBA" id="ARBA00004651"/>
    </source>
</evidence>
<evidence type="ECO:0000256" key="4">
    <source>
        <dbReference type="ARBA" id="ARBA00022989"/>
    </source>
</evidence>
<keyword evidence="5 6" id="KW-0472">Membrane</keyword>
<feature type="domain" description="Cardiolipin synthase N-terminal" evidence="8">
    <location>
        <begin position="33"/>
        <end position="78"/>
    </location>
</feature>
<keyword evidence="3 6" id="KW-0812">Transmembrane</keyword>
<keyword evidence="2" id="KW-1003">Cell membrane</keyword>
<evidence type="ECO:0000256" key="6">
    <source>
        <dbReference type="SAM" id="Phobius"/>
    </source>
</evidence>
<evidence type="ECO:0000256" key="3">
    <source>
        <dbReference type="ARBA" id="ARBA00022692"/>
    </source>
</evidence>
<dbReference type="RefSeq" id="WP_241040648.1">
    <property type="nucleotide sequence ID" value="NZ_BAAAJF010000032.1"/>
</dbReference>
<accession>A0ABS9TN22</accession>
<evidence type="ECO:0000313" key="10">
    <source>
        <dbReference type="Proteomes" id="UP001299970"/>
    </source>
</evidence>
<dbReference type="Pfam" id="PF09851">
    <property type="entry name" value="SHOCT"/>
    <property type="match status" value="1"/>
</dbReference>
<keyword evidence="10" id="KW-1185">Reference proteome</keyword>
<dbReference type="Proteomes" id="UP001299970">
    <property type="component" value="Unassembled WGS sequence"/>
</dbReference>
<evidence type="ECO:0000313" key="9">
    <source>
        <dbReference type="EMBL" id="MCH6169942.1"/>
    </source>
</evidence>
<organism evidence="9 10">
    <name type="scientific">Pseudonocardia alaniniphila</name>
    <dbReference type="NCBI Taxonomy" id="75291"/>
    <lineage>
        <taxon>Bacteria</taxon>
        <taxon>Bacillati</taxon>
        <taxon>Actinomycetota</taxon>
        <taxon>Actinomycetes</taxon>
        <taxon>Pseudonocardiales</taxon>
        <taxon>Pseudonocardiaceae</taxon>
        <taxon>Pseudonocardia</taxon>
    </lineage>
</organism>
<evidence type="ECO:0000256" key="2">
    <source>
        <dbReference type="ARBA" id="ARBA00022475"/>
    </source>
</evidence>
<evidence type="ECO:0000259" key="8">
    <source>
        <dbReference type="Pfam" id="PF13396"/>
    </source>
</evidence>
<feature type="domain" description="SHOCT" evidence="7">
    <location>
        <begin position="114"/>
        <end position="141"/>
    </location>
</feature>
<protein>
    <submittedName>
        <fullName evidence="9">SHOCT domain-containing protein</fullName>
    </submittedName>
</protein>
<feature type="transmembrane region" description="Helical" evidence="6">
    <location>
        <begin position="22"/>
        <end position="46"/>
    </location>
</feature>
<proteinExistence type="predicted"/>
<evidence type="ECO:0000259" key="7">
    <source>
        <dbReference type="Pfam" id="PF09851"/>
    </source>
</evidence>
<dbReference type="EMBL" id="JAKXMK010000029">
    <property type="protein sequence ID" value="MCH6169942.1"/>
    <property type="molecule type" value="Genomic_DNA"/>
</dbReference>
<keyword evidence="4 6" id="KW-1133">Transmembrane helix</keyword>
<evidence type="ECO:0000256" key="5">
    <source>
        <dbReference type="ARBA" id="ARBA00023136"/>
    </source>
</evidence>
<comment type="caution">
    <text evidence="9">The sequence shown here is derived from an EMBL/GenBank/DDBJ whole genome shotgun (WGS) entry which is preliminary data.</text>
</comment>
<feature type="transmembrane region" description="Helical" evidence="6">
    <location>
        <begin position="58"/>
        <end position="78"/>
    </location>
</feature>
<sequence>MAGVIEMVLAANQDNSYPFLELIWTMFVLFGFVLWFWLLIVVFSDLFRRHDMSGWAKAAWTIFVIVLPFIGILTYLIAQGRSMAERRGKDVAAAREAYESDVRSIAGKADQPADQIATAKRLRDSGDITAEEYETLKRKALGATTAATSGDTPAGSGSAR</sequence>
<reference evidence="9 10" key="1">
    <citation type="submission" date="2022-03" db="EMBL/GenBank/DDBJ databases">
        <title>Pseudonocardia alaer sp. nov., a novel actinomycete isolated from reed forest soil.</title>
        <authorList>
            <person name="Wang L."/>
        </authorList>
    </citation>
    <scope>NUCLEOTIDE SEQUENCE [LARGE SCALE GENOMIC DNA]</scope>
    <source>
        <strain evidence="9 10">Y-16303</strain>
    </source>
</reference>
<dbReference type="Pfam" id="PF13396">
    <property type="entry name" value="PLDc_N"/>
    <property type="match status" value="1"/>
</dbReference>
<comment type="subcellular location">
    <subcellularLocation>
        <location evidence="1">Cell membrane</location>
        <topology evidence="1">Multi-pass membrane protein</topology>
    </subcellularLocation>
</comment>
<name>A0ABS9TN22_9PSEU</name>
<dbReference type="InterPro" id="IPR027379">
    <property type="entry name" value="CLS_N"/>
</dbReference>
<dbReference type="InterPro" id="IPR018649">
    <property type="entry name" value="SHOCT"/>
</dbReference>
<gene>
    <name evidence="9" type="ORF">MMF94_29945</name>
</gene>